<organism evidence="1 2">
    <name type="scientific">Polystyrenella longa</name>
    <dbReference type="NCBI Taxonomy" id="2528007"/>
    <lineage>
        <taxon>Bacteria</taxon>
        <taxon>Pseudomonadati</taxon>
        <taxon>Planctomycetota</taxon>
        <taxon>Planctomycetia</taxon>
        <taxon>Planctomycetales</taxon>
        <taxon>Planctomycetaceae</taxon>
        <taxon>Polystyrenella</taxon>
    </lineage>
</organism>
<dbReference type="EMBL" id="CP036281">
    <property type="protein sequence ID" value="QDU78578.1"/>
    <property type="molecule type" value="Genomic_DNA"/>
</dbReference>
<proteinExistence type="predicted"/>
<sequence>MRFEGYTKLLADLLSRRLNSFQKEIKLGISDVAITDLVPCYFLFTREY</sequence>
<dbReference type="AlphaFoldDB" id="A0A518CH76"/>
<accession>A0A518CH76</accession>
<dbReference type="Proteomes" id="UP000317178">
    <property type="component" value="Chromosome"/>
</dbReference>
<evidence type="ECO:0000313" key="1">
    <source>
        <dbReference type="EMBL" id="QDU78578.1"/>
    </source>
</evidence>
<gene>
    <name evidence="1" type="ORF">Pla110_02820</name>
</gene>
<keyword evidence="2" id="KW-1185">Reference proteome</keyword>
<evidence type="ECO:0000313" key="2">
    <source>
        <dbReference type="Proteomes" id="UP000317178"/>
    </source>
</evidence>
<protein>
    <submittedName>
        <fullName evidence="1">Uncharacterized protein</fullName>
    </submittedName>
</protein>
<dbReference type="KEGG" id="plon:Pla110_02820"/>
<reference evidence="1 2" key="1">
    <citation type="submission" date="2019-02" db="EMBL/GenBank/DDBJ databases">
        <title>Deep-cultivation of Planctomycetes and their phenomic and genomic characterization uncovers novel biology.</title>
        <authorList>
            <person name="Wiegand S."/>
            <person name="Jogler M."/>
            <person name="Boedeker C."/>
            <person name="Pinto D."/>
            <person name="Vollmers J."/>
            <person name="Rivas-Marin E."/>
            <person name="Kohn T."/>
            <person name="Peeters S.H."/>
            <person name="Heuer A."/>
            <person name="Rast P."/>
            <person name="Oberbeckmann S."/>
            <person name="Bunk B."/>
            <person name="Jeske O."/>
            <person name="Meyerdierks A."/>
            <person name="Storesund J.E."/>
            <person name="Kallscheuer N."/>
            <person name="Luecker S."/>
            <person name="Lage O.M."/>
            <person name="Pohl T."/>
            <person name="Merkel B.J."/>
            <person name="Hornburger P."/>
            <person name="Mueller R.-W."/>
            <person name="Bruemmer F."/>
            <person name="Labrenz M."/>
            <person name="Spormann A.M."/>
            <person name="Op den Camp H."/>
            <person name="Overmann J."/>
            <person name="Amann R."/>
            <person name="Jetten M.S.M."/>
            <person name="Mascher T."/>
            <person name="Medema M.H."/>
            <person name="Devos D.P."/>
            <person name="Kaster A.-K."/>
            <person name="Ovreas L."/>
            <person name="Rohde M."/>
            <person name="Galperin M.Y."/>
            <person name="Jogler C."/>
        </authorList>
    </citation>
    <scope>NUCLEOTIDE SEQUENCE [LARGE SCALE GENOMIC DNA]</scope>
    <source>
        <strain evidence="1 2">Pla110</strain>
    </source>
</reference>
<name>A0A518CH76_9PLAN</name>